<gene>
    <name evidence="1" type="ORF">R4146_07750</name>
</gene>
<reference evidence="1 2" key="1">
    <citation type="submission" date="2023-10" db="EMBL/GenBank/DDBJ databases">
        <title>Nicoliella lavandulae sp. nov. isolated from Lavandula angustifolia flowers.</title>
        <authorList>
            <person name="Alcantara C."/>
            <person name="Zuniga M."/>
            <person name="Landete J.M."/>
            <person name="Monedero V."/>
        </authorList>
    </citation>
    <scope>NUCLEOTIDE SEQUENCE [LARGE SCALE GENOMIC DNA]</scope>
    <source>
        <strain evidence="1 2">Es01</strain>
    </source>
</reference>
<organism evidence="1 2">
    <name type="scientific">Nicoliella lavandulae</name>
    <dbReference type="NCBI Taxonomy" id="3082954"/>
    <lineage>
        <taxon>Bacteria</taxon>
        <taxon>Bacillati</taxon>
        <taxon>Bacillota</taxon>
        <taxon>Bacilli</taxon>
        <taxon>Lactobacillales</taxon>
        <taxon>Lactobacillaceae</taxon>
        <taxon>Nicoliella</taxon>
    </lineage>
</organism>
<proteinExistence type="predicted"/>
<name>A0ABU8SN93_9LACO</name>
<dbReference type="Proteomes" id="UP001370590">
    <property type="component" value="Unassembled WGS sequence"/>
</dbReference>
<protein>
    <submittedName>
        <fullName evidence="1">Uncharacterized protein</fullName>
    </submittedName>
</protein>
<evidence type="ECO:0000313" key="2">
    <source>
        <dbReference type="Proteomes" id="UP001370590"/>
    </source>
</evidence>
<comment type="caution">
    <text evidence="1">The sequence shown here is derived from an EMBL/GenBank/DDBJ whole genome shotgun (WGS) entry which is preliminary data.</text>
</comment>
<keyword evidence="2" id="KW-1185">Reference proteome</keyword>
<accession>A0ABU8SN93</accession>
<evidence type="ECO:0000313" key="1">
    <source>
        <dbReference type="EMBL" id="MEJ6401035.1"/>
    </source>
</evidence>
<dbReference type="RefSeq" id="WP_339960883.1">
    <property type="nucleotide sequence ID" value="NZ_JAWMWH010000003.1"/>
</dbReference>
<sequence length="217" mass="24412">MTEQSKETKNSNDLAATQLDLMTKNRTVKKVSYQDLEGTDHEVEAALKDPGDFYLAQAIDMVQSADDTSDYVGLYSLIMDKVLLSPRLTYRYENEQLKKAKADVRKHTITATDKNDNEIHLVVKVPTYERLVNLIFMSTRPSSATNITGLVTELANGVLYDMNDNKIDNDFWEYGKPGNGFMMSVINETLSYLQNVANRDGFLSVMNAGITFLTQKG</sequence>
<dbReference type="EMBL" id="JAWMWH010000003">
    <property type="protein sequence ID" value="MEJ6401035.1"/>
    <property type="molecule type" value="Genomic_DNA"/>
</dbReference>